<name>A0A8S3XEC6_PARAO</name>
<feature type="compositionally biased region" description="Acidic residues" evidence="1">
    <location>
        <begin position="76"/>
        <end position="87"/>
    </location>
</feature>
<keyword evidence="3" id="KW-1185">Reference proteome</keyword>
<gene>
    <name evidence="2" type="ORF">PAPOLLO_LOCUS16799</name>
</gene>
<accession>A0A8S3XEC6</accession>
<reference evidence="2" key="1">
    <citation type="submission" date="2021-04" db="EMBL/GenBank/DDBJ databases">
        <authorList>
            <person name="Tunstrom K."/>
        </authorList>
    </citation>
    <scope>NUCLEOTIDE SEQUENCE</scope>
</reference>
<dbReference type="OrthoDB" id="250548at2759"/>
<feature type="region of interest" description="Disordered" evidence="1">
    <location>
        <begin position="65"/>
        <end position="87"/>
    </location>
</feature>
<protein>
    <submittedName>
        <fullName evidence="2">(apollo) hypothetical protein</fullName>
    </submittedName>
</protein>
<dbReference type="Proteomes" id="UP000691718">
    <property type="component" value="Unassembled WGS sequence"/>
</dbReference>
<evidence type="ECO:0000256" key="1">
    <source>
        <dbReference type="SAM" id="MobiDB-lite"/>
    </source>
</evidence>
<dbReference type="AlphaFoldDB" id="A0A8S3XEC6"/>
<organism evidence="2 3">
    <name type="scientific">Parnassius apollo</name>
    <name type="common">Apollo butterfly</name>
    <name type="synonym">Papilio apollo</name>
    <dbReference type="NCBI Taxonomy" id="110799"/>
    <lineage>
        <taxon>Eukaryota</taxon>
        <taxon>Metazoa</taxon>
        <taxon>Ecdysozoa</taxon>
        <taxon>Arthropoda</taxon>
        <taxon>Hexapoda</taxon>
        <taxon>Insecta</taxon>
        <taxon>Pterygota</taxon>
        <taxon>Neoptera</taxon>
        <taxon>Endopterygota</taxon>
        <taxon>Lepidoptera</taxon>
        <taxon>Glossata</taxon>
        <taxon>Ditrysia</taxon>
        <taxon>Papilionoidea</taxon>
        <taxon>Papilionidae</taxon>
        <taxon>Parnassiinae</taxon>
        <taxon>Parnassini</taxon>
        <taxon>Parnassius</taxon>
        <taxon>Parnassius</taxon>
    </lineage>
</organism>
<comment type="caution">
    <text evidence="2">The sequence shown here is derived from an EMBL/GenBank/DDBJ whole genome shotgun (WGS) entry which is preliminary data.</text>
</comment>
<evidence type="ECO:0000313" key="3">
    <source>
        <dbReference type="Proteomes" id="UP000691718"/>
    </source>
</evidence>
<evidence type="ECO:0000313" key="2">
    <source>
        <dbReference type="EMBL" id="CAG5018080.1"/>
    </source>
</evidence>
<proteinExistence type="predicted"/>
<dbReference type="EMBL" id="CAJQZP010001125">
    <property type="protein sequence ID" value="CAG5018080.1"/>
    <property type="molecule type" value="Genomic_DNA"/>
</dbReference>
<feature type="compositionally biased region" description="Low complexity" evidence="1">
    <location>
        <begin position="65"/>
        <end position="75"/>
    </location>
</feature>
<sequence>MESTETTVEGNVDEDKIKSILKPLSERKRRAILRYINKQEKITDVTISNIEDILLEMDNININDSNNSLSSFADSSSDEENDFKEEK</sequence>